<dbReference type="SUPFAM" id="SSF53474">
    <property type="entry name" value="alpha/beta-Hydrolases"/>
    <property type="match status" value="1"/>
</dbReference>
<dbReference type="AlphaFoldDB" id="A0A3N0EIP2"/>
<evidence type="ECO:0000259" key="3">
    <source>
        <dbReference type="Pfam" id="PF02230"/>
    </source>
</evidence>
<dbReference type="Pfam" id="PF02230">
    <property type="entry name" value="Abhydrolase_2"/>
    <property type="match status" value="1"/>
</dbReference>
<evidence type="ECO:0000256" key="2">
    <source>
        <dbReference type="ARBA" id="ARBA00022801"/>
    </source>
</evidence>
<reference evidence="4 5" key="1">
    <citation type="submission" date="2018-11" db="EMBL/GenBank/DDBJ databases">
        <title>The genome draft of YIM 96095.</title>
        <authorList>
            <person name="Tang S.-K."/>
            <person name="Chunyu W.-X."/>
            <person name="Feng Y.-Z."/>
        </authorList>
    </citation>
    <scope>NUCLEOTIDE SEQUENCE [LARGE SCALE GENOMIC DNA]</scope>
    <source>
        <strain evidence="4 5">YIM 96095</strain>
    </source>
</reference>
<dbReference type="Gene3D" id="3.40.50.1820">
    <property type="entry name" value="alpha/beta hydrolase"/>
    <property type="match status" value="1"/>
</dbReference>
<evidence type="ECO:0000256" key="1">
    <source>
        <dbReference type="ARBA" id="ARBA00006499"/>
    </source>
</evidence>
<sequence>MAVLTVHGRGQSPESMRDLTARLGAPPARFYAPAAPEGSWYPHPFMEPLARNQPELDHGLRVVEAVLTRILREGFARHRVVLWGFSQGACLLSQYLLDTPRRLGGAILFTGGHLGPDARPAPSGAPLDGLPVLMRSVERDPWVPRSRVAETAELLRRAGATVDLRIAPGDEHVVTDEACGAAARLLRAIGQ</sequence>
<proteinExistence type="inferred from homology"/>
<keyword evidence="2" id="KW-0378">Hydrolase</keyword>
<keyword evidence="5" id="KW-1185">Reference proteome</keyword>
<name>A0A3N0EIP2_9ACTN</name>
<feature type="domain" description="Phospholipase/carboxylesterase/thioesterase" evidence="3">
    <location>
        <begin position="5"/>
        <end position="182"/>
    </location>
</feature>
<dbReference type="EMBL" id="RJMB01000001">
    <property type="protein sequence ID" value="RNL87644.1"/>
    <property type="molecule type" value="Genomic_DNA"/>
</dbReference>
<accession>A0A3N0EIP2</accession>
<comment type="caution">
    <text evidence="4">The sequence shown here is derived from an EMBL/GenBank/DDBJ whole genome shotgun (WGS) entry which is preliminary data.</text>
</comment>
<dbReference type="InterPro" id="IPR050565">
    <property type="entry name" value="LYPA1-2/EST-like"/>
</dbReference>
<gene>
    <name evidence="4" type="ORF">EFW17_00260</name>
</gene>
<organism evidence="4 5">
    <name type="scientific">Halostreptopolyspora alba</name>
    <dbReference type="NCBI Taxonomy" id="2487137"/>
    <lineage>
        <taxon>Bacteria</taxon>
        <taxon>Bacillati</taxon>
        <taxon>Actinomycetota</taxon>
        <taxon>Actinomycetes</taxon>
        <taxon>Streptosporangiales</taxon>
        <taxon>Nocardiopsidaceae</taxon>
        <taxon>Halostreptopolyspora</taxon>
    </lineage>
</organism>
<dbReference type="OrthoDB" id="9801763at2"/>
<evidence type="ECO:0000313" key="5">
    <source>
        <dbReference type="Proteomes" id="UP000269198"/>
    </source>
</evidence>
<dbReference type="InterPro" id="IPR003140">
    <property type="entry name" value="PLipase/COase/thioEstase"/>
</dbReference>
<dbReference type="Proteomes" id="UP000269198">
    <property type="component" value="Unassembled WGS sequence"/>
</dbReference>
<dbReference type="GO" id="GO:0016787">
    <property type="term" value="F:hydrolase activity"/>
    <property type="evidence" value="ECO:0007669"/>
    <property type="project" value="UniProtKB-KW"/>
</dbReference>
<protein>
    <submittedName>
        <fullName evidence="4">Phospholipase</fullName>
    </submittedName>
</protein>
<dbReference type="PANTHER" id="PTHR10655">
    <property type="entry name" value="LYSOPHOSPHOLIPASE-RELATED"/>
    <property type="match status" value="1"/>
</dbReference>
<comment type="similarity">
    <text evidence="1">Belongs to the AB hydrolase superfamily. AB hydrolase 2 family.</text>
</comment>
<dbReference type="PANTHER" id="PTHR10655:SF17">
    <property type="entry name" value="LYSOPHOSPHOLIPASE-LIKE PROTEIN 1"/>
    <property type="match status" value="1"/>
</dbReference>
<evidence type="ECO:0000313" key="4">
    <source>
        <dbReference type="EMBL" id="RNL87644.1"/>
    </source>
</evidence>
<dbReference type="InterPro" id="IPR029058">
    <property type="entry name" value="AB_hydrolase_fold"/>
</dbReference>